<dbReference type="PANTHER" id="PTHR13768:SF8">
    <property type="entry name" value="ALPHA-SOLUBLE NSF ATTACHMENT PROTEIN"/>
    <property type="match status" value="1"/>
</dbReference>
<dbReference type="PROSITE" id="PS50005">
    <property type="entry name" value="TPR"/>
    <property type="match status" value="1"/>
</dbReference>
<feature type="repeat" description="TPR" evidence="7">
    <location>
        <begin position="166"/>
        <end position="199"/>
    </location>
</feature>
<keyword evidence="5 8" id="KW-0653">Protein transport</keyword>
<dbReference type="CDD" id="cd15832">
    <property type="entry name" value="SNAP"/>
    <property type="match status" value="1"/>
</dbReference>
<protein>
    <submittedName>
        <fullName evidence="9">Uncharacterized protein</fullName>
    </submittedName>
</protein>
<keyword evidence="3 8" id="KW-0813">Transport</keyword>
<evidence type="ECO:0000256" key="1">
    <source>
        <dbReference type="ARBA" id="ARBA00004170"/>
    </source>
</evidence>
<comment type="similarity">
    <text evidence="2 8">Belongs to the SNAP family.</text>
</comment>
<dbReference type="InterPro" id="IPR011990">
    <property type="entry name" value="TPR-like_helical_dom_sf"/>
</dbReference>
<dbReference type="GO" id="GO:0006886">
    <property type="term" value="P:intracellular protein transport"/>
    <property type="evidence" value="ECO:0007669"/>
    <property type="project" value="UniProtKB-UniRule"/>
</dbReference>
<accession>A0A367LRX9</accession>
<dbReference type="Gene3D" id="1.25.40.10">
    <property type="entry name" value="Tetratricopeptide repeat domain"/>
    <property type="match status" value="1"/>
</dbReference>
<dbReference type="SUPFAM" id="SSF48452">
    <property type="entry name" value="TPR-like"/>
    <property type="match status" value="1"/>
</dbReference>
<dbReference type="Proteomes" id="UP000253664">
    <property type="component" value="Unassembled WGS sequence"/>
</dbReference>
<keyword evidence="4 8" id="KW-0931">ER-Golgi transport</keyword>
<dbReference type="GO" id="GO:0031201">
    <property type="term" value="C:SNARE complex"/>
    <property type="evidence" value="ECO:0007669"/>
    <property type="project" value="TreeGrafter"/>
</dbReference>
<comment type="subcellular location">
    <subcellularLocation>
        <location evidence="1 8">Membrane</location>
        <topology evidence="1 8">Peripheral membrane protein</topology>
    </subcellularLocation>
</comment>
<dbReference type="STRING" id="1330021.A0A367LRX9"/>
<evidence type="ECO:0000256" key="6">
    <source>
        <dbReference type="ARBA" id="ARBA00023136"/>
    </source>
</evidence>
<dbReference type="OrthoDB" id="9984275at2759"/>
<evidence type="ECO:0000256" key="8">
    <source>
        <dbReference type="RuleBase" id="RU367013"/>
    </source>
</evidence>
<evidence type="ECO:0000256" key="3">
    <source>
        <dbReference type="ARBA" id="ARBA00022448"/>
    </source>
</evidence>
<comment type="function">
    <text evidence="8">Required for vesicular transport between the endoplasmic reticulum and the Golgi apparatus.</text>
</comment>
<dbReference type="PRINTS" id="PR00448">
    <property type="entry name" value="NSFATTACHMNT"/>
</dbReference>
<evidence type="ECO:0000256" key="5">
    <source>
        <dbReference type="ARBA" id="ARBA00022927"/>
    </source>
</evidence>
<sequence>MAQDPRALLQKARHRPRLVAEKDLQSAGKGLSFFGGREDKYQNAADLFIQAANAFKMQKQNLEAGKAFEKAAQVQSSKLNEPDDAANTLVDAYKAYRKEDPQAATRCIDVAIDRYCAKGNFRRAASHKENLGELYEQDLGDTKAALECYEAAAGWYDGDGAAALANKLWLKVADVAALEGDYHRAIENYEKVAEVSINNNLMKYSVKDYLLRAGICHLASGDRVGAQRALERYRDMDPAFATQRESMLLTDLCEAIEAKSQEQFTDKLFQYDQICKLDKWKTTILVRVKNAIEEPEEEFA</sequence>
<dbReference type="FunFam" id="1.25.40.10:FF:000049">
    <property type="entry name" value="Alpha-soluble NSF attachment protein-like"/>
    <property type="match status" value="1"/>
</dbReference>
<evidence type="ECO:0000313" key="10">
    <source>
        <dbReference type="Proteomes" id="UP000253664"/>
    </source>
</evidence>
<gene>
    <name evidence="9" type="ORF">L249_2388</name>
</gene>
<evidence type="ECO:0000256" key="4">
    <source>
        <dbReference type="ARBA" id="ARBA00022892"/>
    </source>
</evidence>
<dbReference type="AlphaFoldDB" id="A0A367LRX9"/>
<keyword evidence="6 8" id="KW-0472">Membrane</keyword>
<dbReference type="GO" id="GO:0035494">
    <property type="term" value="P:SNARE complex disassembly"/>
    <property type="evidence" value="ECO:0007669"/>
    <property type="project" value="TreeGrafter"/>
</dbReference>
<dbReference type="Pfam" id="PF14938">
    <property type="entry name" value="SNAP"/>
    <property type="match status" value="1"/>
</dbReference>
<dbReference type="GO" id="GO:0005483">
    <property type="term" value="F:soluble NSF attachment protein activity"/>
    <property type="evidence" value="ECO:0007669"/>
    <property type="project" value="TreeGrafter"/>
</dbReference>
<evidence type="ECO:0000313" key="9">
    <source>
        <dbReference type="EMBL" id="RCI17206.1"/>
    </source>
</evidence>
<keyword evidence="7" id="KW-0802">TPR repeat</keyword>
<evidence type="ECO:0000256" key="7">
    <source>
        <dbReference type="PROSITE-ProRule" id="PRU00339"/>
    </source>
</evidence>
<dbReference type="PANTHER" id="PTHR13768">
    <property type="entry name" value="SOLUBLE NSF ATTACHMENT PROTEIN SNAP"/>
    <property type="match status" value="1"/>
</dbReference>
<reference evidence="9 10" key="1">
    <citation type="journal article" date="2015" name="BMC Genomics">
        <title>Insights from the genome of Ophiocordyceps polyrhachis-furcata to pathogenicity and host specificity in insect fungi.</title>
        <authorList>
            <person name="Wichadakul D."/>
            <person name="Kobmoo N."/>
            <person name="Ingsriswang S."/>
            <person name="Tangphatsornruang S."/>
            <person name="Chantasingh D."/>
            <person name="Luangsa-ard J.J."/>
            <person name="Eurwilaichitr L."/>
        </authorList>
    </citation>
    <scope>NUCLEOTIDE SEQUENCE [LARGE SCALE GENOMIC DNA]</scope>
    <source>
        <strain evidence="9 10">BCC 54312</strain>
    </source>
</reference>
<organism evidence="9 10">
    <name type="scientific">Ophiocordyceps polyrhachis-furcata BCC 54312</name>
    <dbReference type="NCBI Taxonomy" id="1330021"/>
    <lineage>
        <taxon>Eukaryota</taxon>
        <taxon>Fungi</taxon>
        <taxon>Dikarya</taxon>
        <taxon>Ascomycota</taxon>
        <taxon>Pezizomycotina</taxon>
        <taxon>Sordariomycetes</taxon>
        <taxon>Hypocreomycetidae</taxon>
        <taxon>Hypocreales</taxon>
        <taxon>Ophiocordycipitaceae</taxon>
        <taxon>Ophiocordyceps</taxon>
    </lineage>
</organism>
<dbReference type="InterPro" id="IPR019734">
    <property type="entry name" value="TPR_rpt"/>
</dbReference>
<dbReference type="GO" id="GO:0019905">
    <property type="term" value="F:syntaxin binding"/>
    <property type="evidence" value="ECO:0007669"/>
    <property type="project" value="TreeGrafter"/>
</dbReference>
<dbReference type="GO" id="GO:0005774">
    <property type="term" value="C:vacuolar membrane"/>
    <property type="evidence" value="ECO:0007669"/>
    <property type="project" value="TreeGrafter"/>
</dbReference>
<proteinExistence type="inferred from homology"/>
<name>A0A367LRX9_9HYPO</name>
<keyword evidence="10" id="KW-1185">Reference proteome</keyword>
<dbReference type="EMBL" id="LKCN02000001">
    <property type="protein sequence ID" value="RCI17206.1"/>
    <property type="molecule type" value="Genomic_DNA"/>
</dbReference>
<evidence type="ECO:0000256" key="2">
    <source>
        <dbReference type="ARBA" id="ARBA00010050"/>
    </source>
</evidence>
<comment type="caution">
    <text evidence="9">The sequence shown here is derived from an EMBL/GenBank/DDBJ whole genome shotgun (WGS) entry which is preliminary data.</text>
</comment>
<dbReference type="InterPro" id="IPR000744">
    <property type="entry name" value="NSF_attach"/>
</dbReference>